<feature type="transmembrane region" description="Helical" evidence="8">
    <location>
        <begin position="330"/>
        <end position="350"/>
    </location>
</feature>
<organism evidence="9 10">
    <name type="scientific">Haematobacter genomosp. 1</name>
    <dbReference type="NCBI Taxonomy" id="366618"/>
    <lineage>
        <taxon>Bacteria</taxon>
        <taxon>Pseudomonadati</taxon>
        <taxon>Pseudomonadota</taxon>
        <taxon>Alphaproteobacteria</taxon>
        <taxon>Rhodobacterales</taxon>
        <taxon>Paracoccaceae</taxon>
        <taxon>Haematobacter</taxon>
    </lineage>
</organism>
<dbReference type="Proteomes" id="UP000196878">
    <property type="component" value="Unassembled WGS sequence"/>
</dbReference>
<accession>A0A212AAD1</accession>
<dbReference type="GO" id="GO:0005886">
    <property type="term" value="C:plasma membrane"/>
    <property type="evidence" value="ECO:0007669"/>
    <property type="project" value="UniProtKB-SubCell"/>
</dbReference>
<feature type="transmembrane region" description="Helical" evidence="8">
    <location>
        <begin position="456"/>
        <end position="478"/>
    </location>
</feature>
<reference evidence="9 10" key="1">
    <citation type="submission" date="2016-12" db="EMBL/GenBank/DDBJ databases">
        <title>Comparison of Traditional DNA-DNA Hybridization with In Silico Genomic Analysis.</title>
        <authorList>
            <person name="Nicholson A.C."/>
            <person name="Humrighouse B.W."/>
            <person name="Graziano J."/>
            <person name="Lasker B."/>
            <person name="Whitney A.M."/>
            <person name="Mcquiston J.R."/>
        </authorList>
    </citation>
    <scope>NUCLEOTIDE SEQUENCE [LARGE SCALE GENOMIC DNA]</scope>
    <source>
        <strain evidence="9 10">H2240</strain>
    </source>
</reference>
<evidence type="ECO:0000256" key="5">
    <source>
        <dbReference type="ARBA" id="ARBA00022692"/>
    </source>
</evidence>
<protein>
    <recommendedName>
        <fullName evidence="11">Fe3+-hydroxamate ABC transporter permease FhuB</fullName>
    </recommendedName>
</protein>
<evidence type="ECO:0000256" key="4">
    <source>
        <dbReference type="ARBA" id="ARBA00022475"/>
    </source>
</evidence>
<comment type="caution">
    <text evidence="9">The sequence shown here is derived from an EMBL/GenBank/DDBJ whole genome shotgun (WGS) entry which is preliminary data.</text>
</comment>
<gene>
    <name evidence="9" type="ORF">CDV49_11855</name>
</gene>
<dbReference type="EMBL" id="NIPW01000023">
    <property type="protein sequence ID" value="OWJ77118.1"/>
    <property type="molecule type" value="Genomic_DNA"/>
</dbReference>
<evidence type="ECO:0000256" key="6">
    <source>
        <dbReference type="ARBA" id="ARBA00022989"/>
    </source>
</evidence>
<feature type="transmembrane region" description="Helical" evidence="8">
    <location>
        <begin position="403"/>
        <end position="423"/>
    </location>
</feature>
<evidence type="ECO:0000256" key="2">
    <source>
        <dbReference type="ARBA" id="ARBA00007935"/>
    </source>
</evidence>
<keyword evidence="6 8" id="KW-1133">Transmembrane helix</keyword>
<dbReference type="GO" id="GO:0033214">
    <property type="term" value="P:siderophore-iron import into cell"/>
    <property type="evidence" value="ECO:0007669"/>
    <property type="project" value="TreeGrafter"/>
</dbReference>
<feature type="transmembrane region" description="Helical" evidence="8">
    <location>
        <begin position="51"/>
        <end position="71"/>
    </location>
</feature>
<feature type="transmembrane region" description="Helical" evidence="8">
    <location>
        <begin position="134"/>
        <end position="157"/>
    </location>
</feature>
<evidence type="ECO:0000313" key="10">
    <source>
        <dbReference type="Proteomes" id="UP000196878"/>
    </source>
</evidence>
<evidence type="ECO:0000256" key="1">
    <source>
        <dbReference type="ARBA" id="ARBA00004651"/>
    </source>
</evidence>
<feature type="transmembrane region" description="Helical" evidence="8">
    <location>
        <begin position="370"/>
        <end position="391"/>
    </location>
</feature>
<dbReference type="Gene3D" id="1.10.3470.10">
    <property type="entry name" value="ABC transporter involved in vitamin B12 uptake, BtuC"/>
    <property type="match status" value="2"/>
</dbReference>
<dbReference type="InterPro" id="IPR037294">
    <property type="entry name" value="ABC_BtuC-like"/>
</dbReference>
<evidence type="ECO:0000256" key="8">
    <source>
        <dbReference type="SAM" id="Phobius"/>
    </source>
</evidence>
<feature type="transmembrane region" description="Helical" evidence="8">
    <location>
        <begin position="290"/>
        <end position="309"/>
    </location>
</feature>
<comment type="similarity">
    <text evidence="2">Belongs to the binding-protein-dependent transport system permease family. FecCD subfamily.</text>
</comment>
<feature type="transmembrane region" description="Helical" evidence="8">
    <location>
        <begin position="548"/>
        <end position="573"/>
    </location>
</feature>
<evidence type="ECO:0000256" key="7">
    <source>
        <dbReference type="ARBA" id="ARBA00023136"/>
    </source>
</evidence>
<keyword evidence="4" id="KW-1003">Cell membrane</keyword>
<dbReference type="RefSeq" id="WP_088215655.1">
    <property type="nucleotide sequence ID" value="NZ_NIPW01000023.1"/>
</dbReference>
<keyword evidence="10" id="KW-1185">Reference proteome</keyword>
<feature type="transmembrane region" description="Helical" evidence="8">
    <location>
        <begin position="585"/>
        <end position="606"/>
    </location>
</feature>
<dbReference type="PANTHER" id="PTHR30472:SF37">
    <property type="entry name" value="FE(3+) DICITRATE TRANSPORT SYSTEM PERMEASE PROTEIN FECD-RELATED"/>
    <property type="match status" value="1"/>
</dbReference>
<sequence length="637" mass="63678">MIRVLILLLWLPALWLFWQEARDLAPAGTIAAMIWPQAGDVGQMILHLSTAPRLVAALLSGAGLALCGLLLQRVLGNPLAEPATLGLFGGAQLALGLALVAAPGLAGWGAAFAGALLAFALVMALSARAGFGAGAILLSGLVTGIWLGGINAMLALFNHQVMEQLFLWQAGSLVQAGWMSAAGIAVALALAAGIAMLAARPLALLELGDGMAQGLGLRIAFWHTALLLPAVLLAATVAAGVGVIGFVGLIAPALARLGGARGRRLPLAAMAIGAGLLALADQAVRTTGLPVPAGAITALVGAGVLLSLLRRLPAAAPRLSPPRPARRVRRPAVVLCMMAAMLGGLVWLSLSLGRFPDGWLWDGATYTDLRWPRIGVSVAAGAATAIAGVLMQRLTANPLASPELLGVSSGAALGLIGVVALGATGRPALVAATFAGALLAAVVAVALAARRSFSPLHLVLAGVAGVTLLSALTSLLLAGGDPRAALLMGWLAGSTWRATPEDAMFALAGAGALLATVPAFSRWLAILPLGAEASRSLGLALPVARGTLVGLTAAGSAIATLVMGPVGFLGLMAPQIARAAGLTTPAAGLAGAALAGAAVMVAADWLGRIAAFPWQVPAGLMAAFLSGLWILPGLLRK</sequence>
<proteinExistence type="inferred from homology"/>
<keyword evidence="3" id="KW-0813">Transport</keyword>
<name>A0A212AAD1_9RHOB</name>
<feature type="transmembrane region" description="Helical" evidence="8">
    <location>
        <begin position="618"/>
        <end position="635"/>
    </location>
</feature>
<dbReference type="AlphaFoldDB" id="A0A212AAD1"/>
<dbReference type="SUPFAM" id="SSF81345">
    <property type="entry name" value="ABC transporter involved in vitamin B12 uptake, BtuC"/>
    <property type="match status" value="2"/>
</dbReference>
<feature type="transmembrane region" description="Helical" evidence="8">
    <location>
        <begin position="177"/>
        <end position="199"/>
    </location>
</feature>
<dbReference type="GO" id="GO:0022857">
    <property type="term" value="F:transmembrane transporter activity"/>
    <property type="evidence" value="ECO:0007669"/>
    <property type="project" value="InterPro"/>
</dbReference>
<feature type="transmembrane region" description="Helical" evidence="8">
    <location>
        <begin position="503"/>
        <end position="527"/>
    </location>
</feature>
<dbReference type="InterPro" id="IPR000522">
    <property type="entry name" value="ABC_transptr_permease_BtuC"/>
</dbReference>
<evidence type="ECO:0008006" key="11">
    <source>
        <dbReference type="Google" id="ProtNLM"/>
    </source>
</evidence>
<dbReference type="OrthoDB" id="9811975at2"/>
<feature type="transmembrane region" description="Helical" evidence="8">
    <location>
        <begin position="108"/>
        <end position="127"/>
    </location>
</feature>
<keyword evidence="5 8" id="KW-0812">Transmembrane</keyword>
<evidence type="ECO:0000256" key="3">
    <source>
        <dbReference type="ARBA" id="ARBA00022448"/>
    </source>
</evidence>
<dbReference type="PANTHER" id="PTHR30472">
    <property type="entry name" value="FERRIC ENTEROBACTIN TRANSPORT SYSTEM PERMEASE PROTEIN"/>
    <property type="match status" value="1"/>
</dbReference>
<feature type="transmembrane region" description="Helical" evidence="8">
    <location>
        <begin position="237"/>
        <end position="255"/>
    </location>
</feature>
<comment type="subcellular location">
    <subcellularLocation>
        <location evidence="1">Cell membrane</location>
        <topology evidence="1">Multi-pass membrane protein</topology>
    </subcellularLocation>
</comment>
<feature type="transmembrane region" description="Helical" evidence="8">
    <location>
        <begin position="429"/>
        <end position="449"/>
    </location>
</feature>
<keyword evidence="7 8" id="KW-0472">Membrane</keyword>
<dbReference type="Pfam" id="PF01032">
    <property type="entry name" value="FecCD"/>
    <property type="match status" value="2"/>
</dbReference>
<feature type="transmembrane region" description="Helical" evidence="8">
    <location>
        <begin position="83"/>
        <end position="102"/>
    </location>
</feature>
<evidence type="ECO:0000313" key="9">
    <source>
        <dbReference type="EMBL" id="OWJ77118.1"/>
    </source>
</evidence>